<keyword evidence="3 6" id="KW-0812">Transmembrane</keyword>
<evidence type="ECO:0008006" key="9">
    <source>
        <dbReference type="Google" id="ProtNLM"/>
    </source>
</evidence>
<dbReference type="EMBL" id="KN880563">
    <property type="protein sequence ID" value="KIY66167.1"/>
    <property type="molecule type" value="Genomic_DNA"/>
</dbReference>
<feature type="transmembrane region" description="Helical" evidence="6">
    <location>
        <begin position="179"/>
        <end position="199"/>
    </location>
</feature>
<feature type="transmembrane region" description="Helical" evidence="6">
    <location>
        <begin position="78"/>
        <end position="97"/>
    </location>
</feature>
<evidence type="ECO:0000256" key="6">
    <source>
        <dbReference type="RuleBase" id="RU363053"/>
    </source>
</evidence>
<protein>
    <recommendedName>
        <fullName evidence="9">Integral membrane protein</fullName>
    </recommendedName>
</protein>
<dbReference type="OrthoDB" id="860at2759"/>
<evidence type="ECO:0000256" key="2">
    <source>
        <dbReference type="ARBA" id="ARBA00006824"/>
    </source>
</evidence>
<organism evidence="7 8">
    <name type="scientific">Cylindrobasidium torrendii FP15055 ss-10</name>
    <dbReference type="NCBI Taxonomy" id="1314674"/>
    <lineage>
        <taxon>Eukaryota</taxon>
        <taxon>Fungi</taxon>
        <taxon>Dikarya</taxon>
        <taxon>Basidiomycota</taxon>
        <taxon>Agaricomycotina</taxon>
        <taxon>Agaricomycetes</taxon>
        <taxon>Agaricomycetidae</taxon>
        <taxon>Agaricales</taxon>
        <taxon>Marasmiineae</taxon>
        <taxon>Physalacriaceae</taxon>
        <taxon>Cylindrobasidium</taxon>
    </lineage>
</organism>
<proteinExistence type="inferred from homology"/>
<evidence type="ECO:0000313" key="7">
    <source>
        <dbReference type="EMBL" id="KIY66167.1"/>
    </source>
</evidence>
<name>A0A0D7B6M8_9AGAR</name>
<keyword evidence="5 6" id="KW-0472">Membrane</keyword>
<sequence>MSTVPTATAVNPLLARYLAQLAHHPLRTKALTSGTLCLLQEVLGSHLAGVPPSRISKNLPFVFRLLAKYHFDLKAVKMALYGLLVSAPLSHVLVGALQKAFTGKTGIGARVGQILASNLLIAPIQTTAYLASIAIINGAASLDNVKKTVQAGFFPALRIQWVVSPISITVAQRFVPVHLWVPFFNLISFVLGTAFNARIKSMKLAAQKKDKKNDTESK</sequence>
<dbReference type="PANTHER" id="PTHR11266:SF93">
    <property type="entry name" value="INTEGRAL MEMBRANE PROTEIN 25D9-6"/>
    <property type="match status" value="1"/>
</dbReference>
<dbReference type="Proteomes" id="UP000054007">
    <property type="component" value="Unassembled WGS sequence"/>
</dbReference>
<feature type="transmembrane region" description="Helical" evidence="6">
    <location>
        <begin position="118"/>
        <end position="140"/>
    </location>
</feature>
<gene>
    <name evidence="7" type="ORF">CYLTODRAFT_399177</name>
</gene>
<dbReference type="Pfam" id="PF04117">
    <property type="entry name" value="Mpv17_PMP22"/>
    <property type="match status" value="1"/>
</dbReference>
<accession>A0A0D7B6M8</accession>
<evidence type="ECO:0000256" key="5">
    <source>
        <dbReference type="ARBA" id="ARBA00023136"/>
    </source>
</evidence>
<evidence type="ECO:0000256" key="1">
    <source>
        <dbReference type="ARBA" id="ARBA00004141"/>
    </source>
</evidence>
<dbReference type="PANTHER" id="PTHR11266">
    <property type="entry name" value="PEROXISOMAL MEMBRANE PROTEIN 2, PXMP2 MPV17"/>
    <property type="match status" value="1"/>
</dbReference>
<dbReference type="GO" id="GO:0005778">
    <property type="term" value="C:peroxisomal membrane"/>
    <property type="evidence" value="ECO:0007669"/>
    <property type="project" value="TreeGrafter"/>
</dbReference>
<dbReference type="AlphaFoldDB" id="A0A0D7B6M8"/>
<dbReference type="InterPro" id="IPR007248">
    <property type="entry name" value="Mpv17_PMP22"/>
</dbReference>
<keyword evidence="8" id="KW-1185">Reference proteome</keyword>
<comment type="subcellular location">
    <subcellularLocation>
        <location evidence="1">Membrane</location>
        <topology evidence="1">Multi-pass membrane protein</topology>
    </subcellularLocation>
</comment>
<dbReference type="STRING" id="1314674.A0A0D7B6M8"/>
<evidence type="ECO:0000313" key="8">
    <source>
        <dbReference type="Proteomes" id="UP000054007"/>
    </source>
</evidence>
<keyword evidence="4 6" id="KW-1133">Transmembrane helix</keyword>
<comment type="similarity">
    <text evidence="2 6">Belongs to the peroxisomal membrane protein PXMP2/4 family.</text>
</comment>
<evidence type="ECO:0000256" key="4">
    <source>
        <dbReference type="ARBA" id="ARBA00022989"/>
    </source>
</evidence>
<reference evidence="7 8" key="1">
    <citation type="journal article" date="2015" name="Fungal Genet. Biol.">
        <title>Evolution of novel wood decay mechanisms in Agaricales revealed by the genome sequences of Fistulina hepatica and Cylindrobasidium torrendii.</title>
        <authorList>
            <person name="Floudas D."/>
            <person name="Held B.W."/>
            <person name="Riley R."/>
            <person name="Nagy L.G."/>
            <person name="Koehler G."/>
            <person name="Ransdell A.S."/>
            <person name="Younus H."/>
            <person name="Chow J."/>
            <person name="Chiniquy J."/>
            <person name="Lipzen A."/>
            <person name="Tritt A."/>
            <person name="Sun H."/>
            <person name="Haridas S."/>
            <person name="LaButti K."/>
            <person name="Ohm R.A."/>
            <person name="Kues U."/>
            <person name="Blanchette R.A."/>
            <person name="Grigoriev I.V."/>
            <person name="Minto R.E."/>
            <person name="Hibbett D.S."/>
        </authorList>
    </citation>
    <scope>NUCLEOTIDE SEQUENCE [LARGE SCALE GENOMIC DNA]</scope>
    <source>
        <strain evidence="7 8">FP15055 ss-10</strain>
    </source>
</reference>
<evidence type="ECO:0000256" key="3">
    <source>
        <dbReference type="ARBA" id="ARBA00022692"/>
    </source>
</evidence>